<gene>
    <name evidence="2" type="ORF">AVDCRST_MAG09-980</name>
</gene>
<reference evidence="2" key="1">
    <citation type="submission" date="2020-02" db="EMBL/GenBank/DDBJ databases">
        <authorList>
            <person name="Meier V. D."/>
        </authorList>
    </citation>
    <scope>NUCLEOTIDE SEQUENCE</scope>
    <source>
        <strain evidence="2">AVDCRST_MAG09</strain>
    </source>
</reference>
<protein>
    <submittedName>
        <fullName evidence="2">Flp pilus assembly protein, pilin Flp</fullName>
    </submittedName>
</protein>
<sequence>GEVSQDHQGQQRCNGHRVRPDCGSHLGRRDRRAGPDRRQSVGHVQQRRDQPRL</sequence>
<dbReference type="EMBL" id="CADCVZ010000015">
    <property type="protein sequence ID" value="CAA9500630.1"/>
    <property type="molecule type" value="Genomic_DNA"/>
</dbReference>
<feature type="non-terminal residue" evidence="2">
    <location>
        <position position="53"/>
    </location>
</feature>
<feature type="compositionally biased region" description="Polar residues" evidence="1">
    <location>
        <begin position="1"/>
        <end position="13"/>
    </location>
</feature>
<evidence type="ECO:0000313" key="2">
    <source>
        <dbReference type="EMBL" id="CAA9500630.1"/>
    </source>
</evidence>
<name>A0A6J4SIY4_9SPHN</name>
<feature type="non-terminal residue" evidence="2">
    <location>
        <position position="1"/>
    </location>
</feature>
<feature type="region of interest" description="Disordered" evidence="1">
    <location>
        <begin position="1"/>
        <end position="53"/>
    </location>
</feature>
<dbReference type="AlphaFoldDB" id="A0A6J4SIY4"/>
<evidence type="ECO:0000256" key="1">
    <source>
        <dbReference type="SAM" id="MobiDB-lite"/>
    </source>
</evidence>
<accession>A0A6J4SIY4</accession>
<organism evidence="2">
    <name type="scientific">uncultured Sphingomonas sp</name>
    <dbReference type="NCBI Taxonomy" id="158754"/>
    <lineage>
        <taxon>Bacteria</taxon>
        <taxon>Pseudomonadati</taxon>
        <taxon>Pseudomonadota</taxon>
        <taxon>Alphaproteobacteria</taxon>
        <taxon>Sphingomonadales</taxon>
        <taxon>Sphingomonadaceae</taxon>
        <taxon>Sphingomonas</taxon>
        <taxon>environmental samples</taxon>
    </lineage>
</organism>
<proteinExistence type="predicted"/>